<dbReference type="InParanoid" id="B8CGG9"/>
<organism evidence="3 4">
    <name type="scientific">Thalassiosira pseudonana</name>
    <name type="common">Marine diatom</name>
    <name type="synonym">Cyclotella nana</name>
    <dbReference type="NCBI Taxonomy" id="35128"/>
    <lineage>
        <taxon>Eukaryota</taxon>
        <taxon>Sar</taxon>
        <taxon>Stramenopiles</taxon>
        <taxon>Ochrophyta</taxon>
        <taxon>Bacillariophyta</taxon>
        <taxon>Coscinodiscophyceae</taxon>
        <taxon>Thalassiosirophycidae</taxon>
        <taxon>Thalassiosirales</taxon>
        <taxon>Thalassiosiraceae</taxon>
        <taxon>Thalassiosira</taxon>
    </lineage>
</organism>
<evidence type="ECO:0000256" key="2">
    <source>
        <dbReference type="SAM" id="SignalP"/>
    </source>
</evidence>
<feature type="signal peptide" evidence="2">
    <location>
        <begin position="1"/>
        <end position="24"/>
    </location>
</feature>
<dbReference type="Proteomes" id="UP000001449">
    <property type="component" value="Chromosome 23"/>
</dbReference>
<dbReference type="GeneID" id="7448911"/>
<proteinExistence type="predicted"/>
<reference evidence="3 4" key="1">
    <citation type="journal article" date="2004" name="Science">
        <title>The genome of the diatom Thalassiosira pseudonana: ecology, evolution, and metabolism.</title>
        <authorList>
            <person name="Armbrust E.V."/>
            <person name="Berges J.A."/>
            <person name="Bowler C."/>
            <person name="Green B.R."/>
            <person name="Martinez D."/>
            <person name="Putnam N.H."/>
            <person name="Zhou S."/>
            <person name="Allen A.E."/>
            <person name="Apt K.E."/>
            <person name="Bechner M."/>
            <person name="Brzezinski M.A."/>
            <person name="Chaal B.K."/>
            <person name="Chiovitti A."/>
            <person name="Davis A.K."/>
            <person name="Demarest M.S."/>
            <person name="Detter J.C."/>
            <person name="Glavina T."/>
            <person name="Goodstein D."/>
            <person name="Hadi M.Z."/>
            <person name="Hellsten U."/>
            <person name="Hildebrand M."/>
            <person name="Jenkins B.D."/>
            <person name="Jurka J."/>
            <person name="Kapitonov V.V."/>
            <person name="Kroger N."/>
            <person name="Lau W.W."/>
            <person name="Lane T.W."/>
            <person name="Larimer F.W."/>
            <person name="Lippmeier J.C."/>
            <person name="Lucas S."/>
            <person name="Medina M."/>
            <person name="Montsant A."/>
            <person name="Obornik M."/>
            <person name="Parker M.S."/>
            <person name="Palenik B."/>
            <person name="Pazour G.J."/>
            <person name="Richardson P.M."/>
            <person name="Rynearson T.A."/>
            <person name="Saito M.A."/>
            <person name="Schwartz D.C."/>
            <person name="Thamatrakoln K."/>
            <person name="Valentin K."/>
            <person name="Vardi A."/>
            <person name="Wilkerson F.P."/>
            <person name="Rokhsar D.S."/>
        </authorList>
    </citation>
    <scope>NUCLEOTIDE SEQUENCE [LARGE SCALE GENOMIC DNA]</scope>
    <source>
        <strain evidence="3 4">CCMP1335</strain>
    </source>
</reference>
<dbReference type="HOGENOM" id="CLU_757587_0_0_1"/>
<accession>B8CGG9</accession>
<protein>
    <recommendedName>
        <fullName evidence="5">Sulfotransferase domain-containing protein</fullName>
    </recommendedName>
</protein>
<dbReference type="RefSeq" id="XP_002295188.1">
    <property type="nucleotide sequence ID" value="XM_002295152.1"/>
</dbReference>
<dbReference type="SUPFAM" id="SSF52540">
    <property type="entry name" value="P-loop containing nucleoside triphosphate hydrolases"/>
    <property type="match status" value="1"/>
</dbReference>
<reference evidence="3 4" key="2">
    <citation type="journal article" date="2008" name="Nature">
        <title>The Phaeodactylum genome reveals the evolutionary history of diatom genomes.</title>
        <authorList>
            <person name="Bowler C."/>
            <person name="Allen A.E."/>
            <person name="Badger J.H."/>
            <person name="Grimwood J."/>
            <person name="Jabbari K."/>
            <person name="Kuo A."/>
            <person name="Maheswari U."/>
            <person name="Martens C."/>
            <person name="Maumus F."/>
            <person name="Otillar R.P."/>
            <person name="Rayko E."/>
            <person name="Salamov A."/>
            <person name="Vandepoele K."/>
            <person name="Beszteri B."/>
            <person name="Gruber A."/>
            <person name="Heijde M."/>
            <person name="Katinka M."/>
            <person name="Mock T."/>
            <person name="Valentin K."/>
            <person name="Verret F."/>
            <person name="Berges J.A."/>
            <person name="Brownlee C."/>
            <person name="Cadoret J.P."/>
            <person name="Chiovitti A."/>
            <person name="Choi C.J."/>
            <person name="Coesel S."/>
            <person name="De Martino A."/>
            <person name="Detter J.C."/>
            <person name="Durkin C."/>
            <person name="Falciatore A."/>
            <person name="Fournet J."/>
            <person name="Haruta M."/>
            <person name="Huysman M.J."/>
            <person name="Jenkins B.D."/>
            <person name="Jiroutova K."/>
            <person name="Jorgensen R.E."/>
            <person name="Joubert Y."/>
            <person name="Kaplan A."/>
            <person name="Kroger N."/>
            <person name="Kroth P.G."/>
            <person name="La Roche J."/>
            <person name="Lindquist E."/>
            <person name="Lommer M."/>
            <person name="Martin-Jezequel V."/>
            <person name="Lopez P.J."/>
            <person name="Lucas S."/>
            <person name="Mangogna M."/>
            <person name="McGinnis K."/>
            <person name="Medlin L.K."/>
            <person name="Montsant A."/>
            <person name="Oudot-Le Secq M.P."/>
            <person name="Napoli C."/>
            <person name="Obornik M."/>
            <person name="Parker M.S."/>
            <person name="Petit J.L."/>
            <person name="Porcel B.M."/>
            <person name="Poulsen N."/>
            <person name="Robison M."/>
            <person name="Rychlewski L."/>
            <person name="Rynearson T.A."/>
            <person name="Schmutz J."/>
            <person name="Shapiro H."/>
            <person name="Siaut M."/>
            <person name="Stanley M."/>
            <person name="Sussman M.R."/>
            <person name="Taylor A.R."/>
            <person name="Vardi A."/>
            <person name="von Dassow P."/>
            <person name="Vyverman W."/>
            <person name="Willis A."/>
            <person name="Wyrwicz L.S."/>
            <person name="Rokhsar D.S."/>
            <person name="Weissenbach J."/>
            <person name="Armbrust E.V."/>
            <person name="Green B.R."/>
            <person name="Van de Peer Y."/>
            <person name="Grigoriev I.V."/>
        </authorList>
    </citation>
    <scope>NUCLEOTIDE SEQUENCE [LARGE SCALE GENOMIC DNA]</scope>
    <source>
        <strain evidence="3 4">CCMP1335</strain>
    </source>
</reference>
<evidence type="ECO:0000313" key="3">
    <source>
        <dbReference type="EMBL" id="EED87492.1"/>
    </source>
</evidence>
<dbReference type="AlphaFoldDB" id="B8CGG9"/>
<dbReference type="eggNOG" id="ENOG502QYDR">
    <property type="taxonomic scope" value="Eukaryota"/>
</dbReference>
<dbReference type="OMA" id="CQPHKYE"/>
<keyword evidence="2" id="KW-0732">Signal</keyword>
<sequence length="366" mass="42019">MARLRFLPLAAALALLTFIQPSTKYPLQDTDESSSRKKTKHDVFGNNTNAKEHMTLRHRHDMETTSLDESPESTPTPPQYDVPIYLSDPSTGQISSMEWNLLSSQWDRQTTFSHLLQSINNPLLPTTTTNTSIPFLPNKKIITIFHLSPKSGSSTLRKACLETQYDTCHKPRKGPNMKWPDGYLSPRALVKLMHECTSTHHYCVKHQPLILNYTTMYDTSTFLHVFPFRQYDEWVASALKQIHFRDGDDGCNEAEELLDRCQPHKYELDFGKYGKSYLAYFIHSLRMVRKSRKNRGTVNAHHHILLYDYTTLDGTMQGLNRLYGVPLLKGTDEKENSVRPGGTCGGEMRMLDKFHDCFSDALLEVR</sequence>
<dbReference type="KEGG" id="tps:THAPSDRAFT_25871"/>
<feature type="region of interest" description="Disordered" evidence="1">
    <location>
        <begin position="25"/>
        <end position="57"/>
    </location>
</feature>
<dbReference type="PaxDb" id="35128-Thaps25871"/>
<evidence type="ECO:0000313" key="4">
    <source>
        <dbReference type="Proteomes" id="UP000001449"/>
    </source>
</evidence>
<dbReference type="EMBL" id="CM000654">
    <property type="protein sequence ID" value="EED87492.1"/>
    <property type="molecule type" value="Genomic_DNA"/>
</dbReference>
<name>B8CGG9_THAPS</name>
<evidence type="ECO:0008006" key="5">
    <source>
        <dbReference type="Google" id="ProtNLM"/>
    </source>
</evidence>
<feature type="chain" id="PRO_5002866627" description="Sulfotransferase domain-containing protein" evidence="2">
    <location>
        <begin position="25"/>
        <end position="366"/>
    </location>
</feature>
<keyword evidence="4" id="KW-1185">Reference proteome</keyword>
<gene>
    <name evidence="3" type="ORF">THAPSDRAFT_25871</name>
</gene>
<feature type="region of interest" description="Disordered" evidence="1">
    <location>
        <begin position="63"/>
        <end position="82"/>
    </location>
</feature>
<dbReference type="InterPro" id="IPR027417">
    <property type="entry name" value="P-loop_NTPase"/>
</dbReference>
<evidence type="ECO:0000256" key="1">
    <source>
        <dbReference type="SAM" id="MobiDB-lite"/>
    </source>
</evidence>